<dbReference type="EMBL" id="AAGFCB010000069">
    <property type="protein sequence ID" value="EBN2157412.1"/>
    <property type="molecule type" value="Genomic_DNA"/>
</dbReference>
<protein>
    <recommendedName>
        <fullName evidence="2">S-layer family protein</fullName>
    </recommendedName>
</protein>
<comment type="caution">
    <text evidence="1">The sequence shown here is derived from an EMBL/GenBank/DDBJ whole genome shotgun (WGS) entry which is preliminary data.</text>
</comment>
<evidence type="ECO:0008006" key="2">
    <source>
        <dbReference type="Google" id="ProtNLM"/>
    </source>
</evidence>
<sequence length="386" mass="37452">SGAVSVTAQGGDFLLGAGNISAANDITLNASGKANLTNGTLSSSSGAVSVTAQGGDFLLGAGNISAANDITLNASGKANLTNGTLSSSAGNISVSAVSTTSADGISLTGGNVSALNGTVTLQGSSATGTGVRVSNATVGAQKAVISGSSSTGHGFSLTNTTLQGDLSDLMNVTLSSKGSGAGATNILDSSVVNTSNRDTLLNMTIGGMTTVDMSGAAIYENATQAWVQDYGNASAPNNGWVFSNTTVNAASADLKGVGFNHSNLTINNGNLNITNNASSSLANNNITVTNGSFSVLAKAGSLSLSGTNITANNISVQVNRGGVLLNGAVVNSTVGGLDIVAGLGDINVSTSCITAVNNVSLRAMTGAADLTNAALNSSTGAVSVTA</sequence>
<dbReference type="AlphaFoldDB" id="A0A5T7VV56"/>
<feature type="non-terminal residue" evidence="1">
    <location>
        <position position="386"/>
    </location>
</feature>
<feature type="non-terminal residue" evidence="1">
    <location>
        <position position="1"/>
    </location>
</feature>
<accession>A0A5T7VV56</accession>
<evidence type="ECO:0000313" key="1">
    <source>
        <dbReference type="EMBL" id="EBN2157412.1"/>
    </source>
</evidence>
<proteinExistence type="predicted"/>
<organism evidence="1">
    <name type="scientific">Salmonella enterica</name>
    <name type="common">Salmonella choleraesuis</name>
    <dbReference type="NCBI Taxonomy" id="28901"/>
    <lineage>
        <taxon>Bacteria</taxon>
        <taxon>Pseudomonadati</taxon>
        <taxon>Pseudomonadota</taxon>
        <taxon>Gammaproteobacteria</taxon>
        <taxon>Enterobacterales</taxon>
        <taxon>Enterobacteriaceae</taxon>
        <taxon>Salmonella</taxon>
    </lineage>
</organism>
<name>A0A5T7VV56_SALER</name>
<gene>
    <name evidence="1" type="ORF">DMS94_24590</name>
</gene>
<reference evidence="1" key="1">
    <citation type="submission" date="2018-06" db="EMBL/GenBank/DDBJ databases">
        <authorList>
            <consortium name="PulseNet: The National Subtyping Network for Foodborne Disease Surveillance"/>
            <person name="Tarr C.L."/>
            <person name="Trees E."/>
            <person name="Katz L.S."/>
            <person name="Carleton-Romer H.A."/>
            <person name="Stroika S."/>
            <person name="Kucerova Z."/>
            <person name="Roache K.F."/>
            <person name="Sabol A.L."/>
            <person name="Besser J."/>
            <person name="Gerner-Smidt P."/>
        </authorList>
    </citation>
    <scope>NUCLEOTIDE SEQUENCE</scope>
    <source>
        <strain evidence="1">PNUSAS041911</strain>
    </source>
</reference>